<keyword evidence="2" id="KW-1185">Reference proteome</keyword>
<dbReference type="EMBL" id="OX459965">
    <property type="protein sequence ID" value="CAI9169201.1"/>
    <property type="molecule type" value="Genomic_DNA"/>
</dbReference>
<name>A0ABN8ZAH0_RANTA</name>
<protein>
    <submittedName>
        <fullName evidence="1">Uncharacterized protein</fullName>
    </submittedName>
</protein>
<organism evidence="1 2">
    <name type="scientific">Rangifer tarandus platyrhynchus</name>
    <name type="common">Svalbard reindeer</name>
    <dbReference type="NCBI Taxonomy" id="3082113"/>
    <lineage>
        <taxon>Eukaryota</taxon>
        <taxon>Metazoa</taxon>
        <taxon>Chordata</taxon>
        <taxon>Craniata</taxon>
        <taxon>Vertebrata</taxon>
        <taxon>Euteleostomi</taxon>
        <taxon>Mammalia</taxon>
        <taxon>Eutheria</taxon>
        <taxon>Laurasiatheria</taxon>
        <taxon>Artiodactyla</taxon>
        <taxon>Ruminantia</taxon>
        <taxon>Pecora</taxon>
        <taxon>Cervidae</taxon>
        <taxon>Odocoileinae</taxon>
        <taxon>Rangifer</taxon>
    </lineage>
</organism>
<proteinExistence type="predicted"/>
<accession>A0ABN8ZAH0</accession>
<reference evidence="1" key="1">
    <citation type="submission" date="2023-04" db="EMBL/GenBank/DDBJ databases">
        <authorList>
            <consortium name="ELIXIR-Norway"/>
        </authorList>
    </citation>
    <scope>NUCLEOTIDE SEQUENCE [LARGE SCALE GENOMIC DNA]</scope>
</reference>
<dbReference type="Proteomes" id="UP001176941">
    <property type="component" value="Chromosome 29"/>
</dbReference>
<evidence type="ECO:0000313" key="2">
    <source>
        <dbReference type="Proteomes" id="UP001176941"/>
    </source>
</evidence>
<gene>
    <name evidence="1" type="ORF">MRATA1EN1_LOCUS18163</name>
</gene>
<evidence type="ECO:0000313" key="1">
    <source>
        <dbReference type="EMBL" id="CAI9169201.1"/>
    </source>
</evidence>
<sequence length="111" mass="13468">MGFSRQEYWSGLPFSYSRGSSLPKDRTHNRMMGHYLFFSLDLWQGTWTSWWRCKIRTTDSKLTFSDRTLRECKLMNIYIFQSYSILKPTFSNNTFLYLFYKICIDNYGILF</sequence>